<protein>
    <submittedName>
        <fullName evidence="2">Uncharacterized protein</fullName>
    </submittedName>
</protein>
<reference evidence="2 3" key="1">
    <citation type="journal article" date="2016" name="Nat. Commun.">
        <title>Thousands of microbial genomes shed light on interconnected biogeochemical processes in an aquifer system.</title>
        <authorList>
            <person name="Anantharaman K."/>
            <person name="Brown C.T."/>
            <person name="Hug L.A."/>
            <person name="Sharon I."/>
            <person name="Castelle C.J."/>
            <person name="Probst A.J."/>
            <person name="Thomas B.C."/>
            <person name="Singh A."/>
            <person name="Wilkins M.J."/>
            <person name="Karaoz U."/>
            <person name="Brodie E.L."/>
            <person name="Williams K.H."/>
            <person name="Hubbard S.S."/>
            <person name="Banfield J.F."/>
        </authorList>
    </citation>
    <scope>NUCLEOTIDE SEQUENCE [LARGE SCALE GENOMIC DNA]</scope>
</reference>
<sequence>MLIRILASILLLFLVLFMPFWVSVLLALVGVFYFSVFWEAVILLLLSNLLYGAGDPSAIFISLLIYTIILIAIEMLKKKIKFYDTENYKK</sequence>
<organism evidence="2 3">
    <name type="scientific">Candidatus Nomurabacteria bacterium GWB1_40_6</name>
    <dbReference type="NCBI Taxonomy" id="1801727"/>
    <lineage>
        <taxon>Bacteria</taxon>
        <taxon>Candidatus Nomuraibacteriota</taxon>
    </lineage>
</organism>
<feature type="transmembrane region" description="Helical" evidence="1">
    <location>
        <begin position="58"/>
        <end position="76"/>
    </location>
</feature>
<dbReference type="EMBL" id="MFTD01000045">
    <property type="protein sequence ID" value="OGI45572.1"/>
    <property type="molecule type" value="Genomic_DNA"/>
</dbReference>
<name>A0A1F6TKD2_9BACT</name>
<dbReference type="AlphaFoldDB" id="A0A1F6TKD2"/>
<dbReference type="Proteomes" id="UP000176484">
    <property type="component" value="Unassembled WGS sequence"/>
</dbReference>
<keyword evidence="1" id="KW-0812">Transmembrane</keyword>
<gene>
    <name evidence="2" type="ORF">A2121_03240</name>
</gene>
<evidence type="ECO:0000313" key="3">
    <source>
        <dbReference type="Proteomes" id="UP000176484"/>
    </source>
</evidence>
<keyword evidence="1" id="KW-0472">Membrane</keyword>
<proteinExistence type="predicted"/>
<evidence type="ECO:0000313" key="2">
    <source>
        <dbReference type="EMBL" id="OGI45572.1"/>
    </source>
</evidence>
<evidence type="ECO:0000256" key="1">
    <source>
        <dbReference type="SAM" id="Phobius"/>
    </source>
</evidence>
<comment type="caution">
    <text evidence="2">The sequence shown here is derived from an EMBL/GenBank/DDBJ whole genome shotgun (WGS) entry which is preliminary data.</text>
</comment>
<accession>A0A1F6TKD2</accession>
<keyword evidence="1" id="KW-1133">Transmembrane helix</keyword>
<feature type="transmembrane region" description="Helical" evidence="1">
    <location>
        <begin position="12"/>
        <end position="38"/>
    </location>
</feature>